<feature type="transmembrane region" description="Helical" evidence="7">
    <location>
        <begin position="100"/>
        <end position="119"/>
    </location>
</feature>
<dbReference type="PANTHER" id="PTHR23517:SF3">
    <property type="entry name" value="INTEGRAL MEMBRANE TRANSPORT PROTEIN"/>
    <property type="match status" value="1"/>
</dbReference>
<dbReference type="PATRIC" id="fig|1133569.4.peg.1385"/>
<dbReference type="InterPro" id="IPR036259">
    <property type="entry name" value="MFS_trans_sf"/>
</dbReference>
<proteinExistence type="predicted"/>
<feature type="transmembrane region" description="Helical" evidence="7">
    <location>
        <begin position="37"/>
        <end position="60"/>
    </location>
</feature>
<dbReference type="SUPFAM" id="SSF103473">
    <property type="entry name" value="MFS general substrate transporter"/>
    <property type="match status" value="1"/>
</dbReference>
<reference evidence="9 10" key="1">
    <citation type="journal article" date="2015" name="Genome Announc.">
        <title>Expanding the biotechnology potential of lactobacilli through comparative genomics of 213 strains and associated genera.</title>
        <authorList>
            <person name="Sun Z."/>
            <person name="Harris H.M."/>
            <person name="McCann A."/>
            <person name="Guo C."/>
            <person name="Argimon S."/>
            <person name="Zhang W."/>
            <person name="Yang X."/>
            <person name="Jeffery I.B."/>
            <person name="Cooney J.C."/>
            <person name="Kagawa T.F."/>
            <person name="Liu W."/>
            <person name="Song Y."/>
            <person name="Salvetti E."/>
            <person name="Wrobel A."/>
            <person name="Rasinkangas P."/>
            <person name="Parkhill J."/>
            <person name="Rea M.C."/>
            <person name="O'Sullivan O."/>
            <person name="Ritari J."/>
            <person name="Douillard F.P."/>
            <person name="Paul Ross R."/>
            <person name="Yang R."/>
            <person name="Briner A.E."/>
            <person name="Felis G.E."/>
            <person name="de Vos W.M."/>
            <person name="Barrangou R."/>
            <person name="Klaenhammer T.R."/>
            <person name="Caufield P.W."/>
            <person name="Cui Y."/>
            <person name="Zhang H."/>
            <person name="O'Toole P.W."/>
        </authorList>
    </citation>
    <scope>NUCLEOTIDE SEQUENCE [LARGE SCALE GENOMIC DNA]</scope>
    <source>
        <strain evidence="9 10">DSM 20605</strain>
    </source>
</reference>
<dbReference type="InterPro" id="IPR050171">
    <property type="entry name" value="MFS_Transporters"/>
</dbReference>
<evidence type="ECO:0000256" key="6">
    <source>
        <dbReference type="ARBA" id="ARBA00023136"/>
    </source>
</evidence>
<evidence type="ECO:0000313" key="10">
    <source>
        <dbReference type="Proteomes" id="UP000051576"/>
    </source>
</evidence>
<dbReference type="PROSITE" id="PS50850">
    <property type="entry name" value="MFS"/>
    <property type="match status" value="1"/>
</dbReference>
<comment type="caution">
    <text evidence="9">The sequence shown here is derived from an EMBL/GenBank/DDBJ whole genome shotgun (WGS) entry which is preliminary data.</text>
</comment>
<feature type="transmembrane region" description="Helical" evidence="7">
    <location>
        <begin position="196"/>
        <end position="215"/>
    </location>
</feature>
<evidence type="ECO:0000256" key="3">
    <source>
        <dbReference type="ARBA" id="ARBA00022475"/>
    </source>
</evidence>
<dbReference type="eggNOG" id="COG2814">
    <property type="taxonomic scope" value="Bacteria"/>
</dbReference>
<feature type="transmembrane region" description="Helical" evidence="7">
    <location>
        <begin position="235"/>
        <end position="257"/>
    </location>
</feature>
<dbReference type="Pfam" id="PF07690">
    <property type="entry name" value="MFS_1"/>
    <property type="match status" value="1"/>
</dbReference>
<keyword evidence="10" id="KW-1185">Reference proteome</keyword>
<evidence type="ECO:0000256" key="2">
    <source>
        <dbReference type="ARBA" id="ARBA00022448"/>
    </source>
</evidence>
<dbReference type="OrthoDB" id="3268460at2"/>
<gene>
    <name evidence="9" type="ORF">FD21_GL001253</name>
</gene>
<feature type="transmembrane region" description="Helical" evidence="7">
    <location>
        <begin position="131"/>
        <end position="149"/>
    </location>
</feature>
<feature type="transmembrane region" description="Helical" evidence="7">
    <location>
        <begin position="7"/>
        <end position="31"/>
    </location>
</feature>
<evidence type="ECO:0000256" key="5">
    <source>
        <dbReference type="ARBA" id="ARBA00022989"/>
    </source>
</evidence>
<dbReference type="Gene3D" id="1.20.1250.20">
    <property type="entry name" value="MFS general substrate transporter like domains"/>
    <property type="match status" value="2"/>
</dbReference>
<dbReference type="STRING" id="1133569.FD21_GL001253"/>
<dbReference type="RefSeq" id="WP_010581327.1">
    <property type="nucleotide sequence ID" value="NZ_AHYZ01000183.1"/>
</dbReference>
<keyword evidence="4 7" id="KW-0812">Transmembrane</keyword>
<keyword evidence="3" id="KW-1003">Cell membrane</keyword>
<feature type="transmembrane region" description="Helical" evidence="7">
    <location>
        <begin position="356"/>
        <end position="376"/>
    </location>
</feature>
<dbReference type="GO" id="GO:0022857">
    <property type="term" value="F:transmembrane transporter activity"/>
    <property type="evidence" value="ECO:0007669"/>
    <property type="project" value="InterPro"/>
</dbReference>
<dbReference type="InterPro" id="IPR020846">
    <property type="entry name" value="MFS_dom"/>
</dbReference>
<name>A0A0R2CJ30_9LACO</name>
<sequence>MRKNLGVLLVGMLVNMGIGLIMPITTLYLHNQLQQKLVIAGNVLLAFSLAMVLGNLLGGWLFDNWRIKQTHYLGGAIVGLNLLLLFLFPLWPWYALFATGYGWGLGILNSAVNGYIALCQKHTPNLFTQEYWLANLGMGLATFLSGVLYAVNIRWVFGVAFLLFLLALIIIKVVFQEIKPAVDQANSKFSWRQFALLPLKFWFICCLLVIIWLGYEQWNSNVSVYMLQKGISVQKYSFLFTISTCEIVLFQPLLGIFFRPTFKNEKWRILLGSGFFAVSYLSLLHATVYPQFVLGITLLSLGDILTLTTTPATLNRFATDQNRATIQALGSTAGSLGRAVGPLFGGALIELSGFDLTFLILFAVHLLMVLLGSFILRTKSDR</sequence>
<accession>A0A0R2CJ30</accession>
<evidence type="ECO:0000256" key="4">
    <source>
        <dbReference type="ARBA" id="ARBA00022692"/>
    </source>
</evidence>
<evidence type="ECO:0000256" key="1">
    <source>
        <dbReference type="ARBA" id="ARBA00004651"/>
    </source>
</evidence>
<dbReference type="GO" id="GO:0005886">
    <property type="term" value="C:plasma membrane"/>
    <property type="evidence" value="ECO:0007669"/>
    <property type="project" value="UniProtKB-SubCell"/>
</dbReference>
<evidence type="ECO:0000256" key="7">
    <source>
        <dbReference type="SAM" id="Phobius"/>
    </source>
</evidence>
<feature type="transmembrane region" description="Helical" evidence="7">
    <location>
        <begin position="269"/>
        <end position="286"/>
    </location>
</feature>
<evidence type="ECO:0000259" key="8">
    <source>
        <dbReference type="PROSITE" id="PS50850"/>
    </source>
</evidence>
<comment type="subcellular location">
    <subcellularLocation>
        <location evidence="1">Cell membrane</location>
        <topology evidence="1">Multi-pass membrane protein</topology>
    </subcellularLocation>
</comment>
<organism evidence="9 10">
    <name type="scientific">Liquorilactobacillus vini DSM 20605</name>
    <dbReference type="NCBI Taxonomy" id="1133569"/>
    <lineage>
        <taxon>Bacteria</taxon>
        <taxon>Bacillati</taxon>
        <taxon>Bacillota</taxon>
        <taxon>Bacilli</taxon>
        <taxon>Lactobacillales</taxon>
        <taxon>Lactobacillaceae</taxon>
        <taxon>Liquorilactobacillus</taxon>
    </lineage>
</organism>
<protein>
    <submittedName>
        <fullName evidence="9">Major facilitator superfamily permease</fullName>
    </submittedName>
</protein>
<feature type="domain" description="Major facilitator superfamily (MFS) profile" evidence="8">
    <location>
        <begin position="153"/>
        <end position="382"/>
    </location>
</feature>
<keyword evidence="6 7" id="KW-0472">Membrane</keyword>
<evidence type="ECO:0000313" key="9">
    <source>
        <dbReference type="EMBL" id="KRM87715.1"/>
    </source>
</evidence>
<dbReference type="EMBL" id="AYYX01000035">
    <property type="protein sequence ID" value="KRM87715.1"/>
    <property type="molecule type" value="Genomic_DNA"/>
</dbReference>
<keyword evidence="2" id="KW-0813">Transport</keyword>
<dbReference type="Proteomes" id="UP000051576">
    <property type="component" value="Unassembled WGS sequence"/>
</dbReference>
<dbReference type="InterPro" id="IPR011701">
    <property type="entry name" value="MFS"/>
</dbReference>
<feature type="transmembrane region" description="Helical" evidence="7">
    <location>
        <begin position="72"/>
        <end position="94"/>
    </location>
</feature>
<dbReference type="PANTHER" id="PTHR23517">
    <property type="entry name" value="RESISTANCE PROTEIN MDTM, PUTATIVE-RELATED-RELATED"/>
    <property type="match status" value="1"/>
</dbReference>
<keyword evidence="5 7" id="KW-1133">Transmembrane helix</keyword>
<feature type="transmembrane region" description="Helical" evidence="7">
    <location>
        <begin position="155"/>
        <end position="175"/>
    </location>
</feature>
<dbReference type="AlphaFoldDB" id="A0A0R2CJ30"/>